<evidence type="ECO:0000313" key="2">
    <source>
        <dbReference type="WBParaSite" id="RSKR_0000319600.1"/>
    </source>
</evidence>
<name>A0AC35TPX7_9BILA</name>
<accession>A0AC35TPX7</accession>
<protein>
    <submittedName>
        <fullName evidence="2">Calponin-homology (CH) domain-containing protein</fullName>
    </submittedName>
</protein>
<sequence length="661" mass="76563">MVFINDVYEMEEIRFMEEVQVIRKTITEEMLEKVYSRENYTVDESDSLTTVFFELTQRVFKAKERRDPSKQRIFNFLVNLNYVEIGLKCMAEISENLRNNAVHFINGMIIFTDISRRFMTERGALKCIVGHYHKDVRMPELVGSILFKNTEMIEQLVQNKFLHALGLATKNSNASSNANCNANYEYYMDKFLIKNTKAGSPNNSMSPDRGTEENEQDMELLPPKRAKLDVVVIDSSNSNSPLKSINDEGSVGNIDVNKGNVGDLKRKKLSKDEKEVRRLERERLKKEKEDERVAKKLLEDETKRKKEEEKVAKKREEDELKRRKEEERLAKKREDDEIKRKKEEERLAKKREKEEADELRRKKEEDRIAKKKEVEAKKEQDRLAKEAEALAKVNQENRQKKALLSFLIKTPKAETDKVVTKREEIFIAIAGFRPFFVKDGMRVAPLLRRPALQGQTYDEFMSPPTEQFNYLVDCKEKNHKLVLKKKKDKAKYYSFAENFRPPYYGTFRGKSGKVGGRRPLGQDEGLDYDFDSADEWEEEVDGDECRSDDETDKESDNEVDDDDGAIVAHGYLSNDEGCSDSDEPKSLDAKVRSDVAIKEWELAVEDKKKKSKSKNMVPILFGIKYFTDAELCTPLPAGLTRGMKFSFPPKQQPTANIVVSV</sequence>
<reference evidence="2" key="1">
    <citation type="submission" date="2016-11" db="UniProtKB">
        <authorList>
            <consortium name="WormBaseParasite"/>
        </authorList>
    </citation>
    <scope>IDENTIFICATION</scope>
    <source>
        <strain evidence="2">KR3021</strain>
    </source>
</reference>
<proteinExistence type="predicted"/>
<evidence type="ECO:0000313" key="1">
    <source>
        <dbReference type="Proteomes" id="UP000095286"/>
    </source>
</evidence>
<dbReference type="WBParaSite" id="RSKR_0000319600.1">
    <property type="protein sequence ID" value="RSKR_0000319600.1"/>
    <property type="gene ID" value="RSKR_0000319600"/>
</dbReference>
<organism evidence="1 2">
    <name type="scientific">Rhabditophanes sp. KR3021</name>
    <dbReference type="NCBI Taxonomy" id="114890"/>
    <lineage>
        <taxon>Eukaryota</taxon>
        <taxon>Metazoa</taxon>
        <taxon>Ecdysozoa</taxon>
        <taxon>Nematoda</taxon>
        <taxon>Chromadorea</taxon>
        <taxon>Rhabditida</taxon>
        <taxon>Tylenchina</taxon>
        <taxon>Panagrolaimomorpha</taxon>
        <taxon>Strongyloidoidea</taxon>
        <taxon>Alloionematidae</taxon>
        <taxon>Rhabditophanes</taxon>
    </lineage>
</organism>
<dbReference type="Proteomes" id="UP000095286">
    <property type="component" value="Unplaced"/>
</dbReference>